<comment type="caution">
    <text evidence="2">The sequence shown here is derived from an EMBL/GenBank/DDBJ whole genome shotgun (WGS) entry which is preliminary data.</text>
</comment>
<protein>
    <submittedName>
        <fullName evidence="2">Uncharacterized protein</fullName>
    </submittedName>
</protein>
<dbReference type="Proteomes" id="UP001219525">
    <property type="component" value="Unassembled WGS sequence"/>
</dbReference>
<keyword evidence="3" id="KW-1185">Reference proteome</keyword>
<gene>
    <name evidence="2" type="ORF">GGX14DRAFT_573061</name>
</gene>
<evidence type="ECO:0000313" key="3">
    <source>
        <dbReference type="Proteomes" id="UP001219525"/>
    </source>
</evidence>
<proteinExistence type="predicted"/>
<evidence type="ECO:0000256" key="1">
    <source>
        <dbReference type="SAM" id="MobiDB-lite"/>
    </source>
</evidence>
<dbReference type="AlphaFoldDB" id="A0AAD6V0J6"/>
<accession>A0AAD6V0J6</accession>
<reference evidence="2" key="1">
    <citation type="submission" date="2023-03" db="EMBL/GenBank/DDBJ databases">
        <title>Massive genome expansion in bonnet fungi (Mycena s.s.) driven by repeated elements and novel gene families across ecological guilds.</title>
        <authorList>
            <consortium name="Lawrence Berkeley National Laboratory"/>
            <person name="Harder C.B."/>
            <person name="Miyauchi S."/>
            <person name="Viragh M."/>
            <person name="Kuo A."/>
            <person name="Thoen E."/>
            <person name="Andreopoulos B."/>
            <person name="Lu D."/>
            <person name="Skrede I."/>
            <person name="Drula E."/>
            <person name="Henrissat B."/>
            <person name="Morin E."/>
            <person name="Kohler A."/>
            <person name="Barry K."/>
            <person name="LaButti K."/>
            <person name="Morin E."/>
            <person name="Salamov A."/>
            <person name="Lipzen A."/>
            <person name="Mereny Z."/>
            <person name="Hegedus B."/>
            <person name="Baldrian P."/>
            <person name="Stursova M."/>
            <person name="Weitz H."/>
            <person name="Taylor A."/>
            <person name="Grigoriev I.V."/>
            <person name="Nagy L.G."/>
            <person name="Martin F."/>
            <person name="Kauserud H."/>
        </authorList>
    </citation>
    <scope>NUCLEOTIDE SEQUENCE</scope>
    <source>
        <strain evidence="2">9144</strain>
    </source>
</reference>
<evidence type="ECO:0000313" key="2">
    <source>
        <dbReference type="EMBL" id="KAJ7198977.1"/>
    </source>
</evidence>
<sequence>MPRLRLRSSPPSRDGALILSRDGAPPFHATGPPPAFARRRPSPPCDGAPPRATALLPSARRRPSPPRDGAHLLPVSVHPCFSTTGHSSSATAHLSSSATAHLSFSAMAHSSFSMTVYSSFSAAALSSLIIFSFTLALRCCHFPPRSGASFPGRDTSPLSSLHHFLPSSLATISFSGRCARDIKLLSQQRHALLGATAYFLLSVQRRTTLPPLTSCFGTPSNSVGQHSPYAPGLCDGTHFIPHLGVHPIARSSHSFSSDIPYLRFPLLIRILCAHLSLS</sequence>
<name>A0AAD6V0J6_9AGAR</name>
<feature type="region of interest" description="Disordered" evidence="1">
    <location>
        <begin position="1"/>
        <end position="51"/>
    </location>
</feature>
<organism evidence="2 3">
    <name type="scientific">Mycena pura</name>
    <dbReference type="NCBI Taxonomy" id="153505"/>
    <lineage>
        <taxon>Eukaryota</taxon>
        <taxon>Fungi</taxon>
        <taxon>Dikarya</taxon>
        <taxon>Basidiomycota</taxon>
        <taxon>Agaricomycotina</taxon>
        <taxon>Agaricomycetes</taxon>
        <taxon>Agaricomycetidae</taxon>
        <taxon>Agaricales</taxon>
        <taxon>Marasmiineae</taxon>
        <taxon>Mycenaceae</taxon>
        <taxon>Mycena</taxon>
    </lineage>
</organism>
<dbReference type="EMBL" id="JARJCW010000070">
    <property type="protein sequence ID" value="KAJ7198977.1"/>
    <property type="molecule type" value="Genomic_DNA"/>
</dbReference>